<protein>
    <submittedName>
        <fullName evidence="1">Uncharacterized protein</fullName>
    </submittedName>
</protein>
<name>A0A655EC40_SALET</name>
<dbReference type="AntiFam" id="ANF00215">
    <property type="entry name" value="Shadow ORF (opposite nolG)"/>
</dbReference>
<sequence>MDLRVASFGGRPSSVITRSTFSTTTMASSTSKPMASTIPNIVSVFIEKPNAASTAKVPNNTTGTAIVGINVARKFCRNRYITRNTRIIASTSVFTTS</sequence>
<dbReference type="EMBL" id="CQPA01000059">
    <property type="protein sequence ID" value="CNV12896.1"/>
    <property type="molecule type" value="Genomic_DNA"/>
</dbReference>
<organism evidence="1 2">
    <name type="scientific">Salmonella enterica subsp. enterica serovar Bovismorbificans</name>
    <dbReference type="NCBI Taxonomy" id="58097"/>
    <lineage>
        <taxon>Bacteria</taxon>
        <taxon>Pseudomonadati</taxon>
        <taxon>Pseudomonadota</taxon>
        <taxon>Gammaproteobacteria</taxon>
        <taxon>Enterobacterales</taxon>
        <taxon>Enterobacteriaceae</taxon>
        <taxon>Salmonella</taxon>
    </lineage>
</organism>
<evidence type="ECO:0000313" key="1">
    <source>
        <dbReference type="EMBL" id="CNV12896.1"/>
    </source>
</evidence>
<proteinExistence type="predicted"/>
<dbReference type="Proteomes" id="UP000041314">
    <property type="component" value="Unassembled WGS sequence"/>
</dbReference>
<dbReference type="AlphaFoldDB" id="A0A655EC40"/>
<reference evidence="1 2" key="1">
    <citation type="submission" date="2015-03" db="EMBL/GenBank/DDBJ databases">
        <authorList>
            <consortium name="Pathogen Informatics"/>
        </authorList>
    </citation>
    <scope>NUCLEOTIDE SEQUENCE [LARGE SCALE GENOMIC DNA]</scope>
    <source>
        <strain evidence="1 2">A1104</strain>
    </source>
</reference>
<gene>
    <name evidence="1" type="ORF">ERS008198_04430</name>
</gene>
<accession>A0A655EC40</accession>
<evidence type="ECO:0000313" key="2">
    <source>
        <dbReference type="Proteomes" id="UP000041314"/>
    </source>
</evidence>